<dbReference type="InterPro" id="IPR022764">
    <property type="entry name" value="Peptidase_S54_rhomboid_dom"/>
</dbReference>
<protein>
    <recommendedName>
        <fullName evidence="8">Peptidase S54 rhomboid domain-containing protein</fullName>
    </recommendedName>
</protein>
<dbReference type="AlphaFoldDB" id="A0AAQ4F9M0"/>
<accession>A0AAQ4F9M0</accession>
<dbReference type="GO" id="GO:0016020">
    <property type="term" value="C:membrane"/>
    <property type="evidence" value="ECO:0007669"/>
    <property type="project" value="UniProtKB-SubCell"/>
</dbReference>
<dbReference type="PANTHER" id="PTHR45840">
    <property type="entry name" value="RHOMBOID-RELATED PROTEIN"/>
    <property type="match status" value="1"/>
</dbReference>
<feature type="transmembrane region" description="Helical" evidence="7">
    <location>
        <begin position="271"/>
        <end position="296"/>
    </location>
</feature>
<dbReference type="EMBL" id="JARKHS020005583">
    <property type="protein sequence ID" value="KAK8783402.1"/>
    <property type="molecule type" value="Genomic_DNA"/>
</dbReference>
<comment type="similarity">
    <text evidence="2">Belongs to the peptidase S54 family.</text>
</comment>
<dbReference type="Gene3D" id="1.20.1540.10">
    <property type="entry name" value="Rhomboid-like"/>
    <property type="match status" value="1"/>
</dbReference>
<feature type="transmembrane region" description="Helical" evidence="7">
    <location>
        <begin position="302"/>
        <end position="321"/>
    </location>
</feature>
<evidence type="ECO:0000313" key="9">
    <source>
        <dbReference type="EMBL" id="KAK8783402.1"/>
    </source>
</evidence>
<proteinExistence type="inferred from homology"/>
<evidence type="ECO:0000259" key="8">
    <source>
        <dbReference type="Pfam" id="PF01694"/>
    </source>
</evidence>
<evidence type="ECO:0000256" key="2">
    <source>
        <dbReference type="ARBA" id="ARBA00009045"/>
    </source>
</evidence>
<keyword evidence="3 7" id="KW-0812">Transmembrane</keyword>
<evidence type="ECO:0000256" key="3">
    <source>
        <dbReference type="ARBA" id="ARBA00022692"/>
    </source>
</evidence>
<sequence length="424" mass="47313">MQLIIVKIKFSLGFYVEFLRACVVIAATTLRLSAYSWVHVPPDKEDAEEEDMETDTEHSRQAPRAGDVNDIQEAPREHAIKMRSDDYQQLVDLLMSASPPTTTVLRVSDLQRILGCCQTGGLLRDYLESSEAEGRDSLSLRECREVFHTGKCLETRPWLLHVLRFSTVLVVGRRCRRAVVLKRAETLTRLAGKDEHGDPVAAMNMCSSACGVVTHVPFFILVVSIMQVATFTYHCALPSCHEAPGHRQLCQLPCNSSLVFNPHRRREVWRYLTYALVHDGFLHLGGNVFFQVAFAFPLEVVHSWWPVMLVYVSGLLCGPLAQSVLSPNAYIVGSSSGVYSLQTAHLAHIAANFNDMELVGLRVATLLLIYLNDLYSIIRGPENKHGQVLSYAGHYGGALAGLVVGLPVLNFSRLKQCYSQRIPY</sequence>
<feature type="compositionally biased region" description="Acidic residues" evidence="6">
    <location>
        <begin position="45"/>
        <end position="54"/>
    </location>
</feature>
<feature type="transmembrane region" description="Helical" evidence="7">
    <location>
        <begin position="390"/>
        <end position="411"/>
    </location>
</feature>
<reference evidence="9 10" key="1">
    <citation type="journal article" date="2023" name="Arcadia Sci">
        <title>De novo assembly of a long-read Amblyomma americanum tick genome.</title>
        <authorList>
            <person name="Chou S."/>
            <person name="Poskanzer K.E."/>
            <person name="Rollins M."/>
            <person name="Thuy-Boun P.S."/>
        </authorList>
    </citation>
    <scope>NUCLEOTIDE SEQUENCE [LARGE SCALE GENOMIC DNA]</scope>
    <source>
        <strain evidence="9">F_SG_1</strain>
        <tissue evidence="9">Salivary glands</tissue>
    </source>
</reference>
<dbReference type="InterPro" id="IPR051739">
    <property type="entry name" value="Rhomboid_IM_Serine_Proteases"/>
</dbReference>
<keyword evidence="4 7" id="KW-1133">Transmembrane helix</keyword>
<keyword evidence="5 7" id="KW-0472">Membrane</keyword>
<dbReference type="PANTHER" id="PTHR45840:SF10">
    <property type="entry name" value="RHOMBOID PROTEASE"/>
    <property type="match status" value="1"/>
</dbReference>
<dbReference type="InterPro" id="IPR035952">
    <property type="entry name" value="Rhomboid-like_sf"/>
</dbReference>
<dbReference type="Pfam" id="PF01694">
    <property type="entry name" value="Rhomboid"/>
    <property type="match status" value="1"/>
</dbReference>
<keyword evidence="10" id="KW-1185">Reference proteome</keyword>
<name>A0AAQ4F9M0_AMBAM</name>
<comment type="subcellular location">
    <subcellularLocation>
        <location evidence="1">Membrane</location>
        <topology evidence="1">Multi-pass membrane protein</topology>
    </subcellularLocation>
</comment>
<feature type="domain" description="Peptidase S54 rhomboid" evidence="8">
    <location>
        <begin position="266"/>
        <end position="409"/>
    </location>
</feature>
<gene>
    <name evidence="9" type="ORF">V5799_010231</name>
</gene>
<dbReference type="SUPFAM" id="SSF144091">
    <property type="entry name" value="Rhomboid-like"/>
    <property type="match status" value="1"/>
</dbReference>
<dbReference type="GO" id="GO:0004252">
    <property type="term" value="F:serine-type endopeptidase activity"/>
    <property type="evidence" value="ECO:0007669"/>
    <property type="project" value="InterPro"/>
</dbReference>
<dbReference type="Proteomes" id="UP001321473">
    <property type="component" value="Unassembled WGS sequence"/>
</dbReference>
<evidence type="ECO:0000256" key="6">
    <source>
        <dbReference type="SAM" id="MobiDB-lite"/>
    </source>
</evidence>
<evidence type="ECO:0000256" key="5">
    <source>
        <dbReference type="ARBA" id="ARBA00023136"/>
    </source>
</evidence>
<evidence type="ECO:0000256" key="7">
    <source>
        <dbReference type="SAM" id="Phobius"/>
    </source>
</evidence>
<organism evidence="9 10">
    <name type="scientific">Amblyomma americanum</name>
    <name type="common">Lone star tick</name>
    <dbReference type="NCBI Taxonomy" id="6943"/>
    <lineage>
        <taxon>Eukaryota</taxon>
        <taxon>Metazoa</taxon>
        <taxon>Ecdysozoa</taxon>
        <taxon>Arthropoda</taxon>
        <taxon>Chelicerata</taxon>
        <taxon>Arachnida</taxon>
        <taxon>Acari</taxon>
        <taxon>Parasitiformes</taxon>
        <taxon>Ixodida</taxon>
        <taxon>Ixodoidea</taxon>
        <taxon>Ixodidae</taxon>
        <taxon>Amblyomminae</taxon>
        <taxon>Amblyomma</taxon>
    </lineage>
</organism>
<evidence type="ECO:0000256" key="4">
    <source>
        <dbReference type="ARBA" id="ARBA00022989"/>
    </source>
</evidence>
<evidence type="ECO:0000313" key="10">
    <source>
        <dbReference type="Proteomes" id="UP001321473"/>
    </source>
</evidence>
<feature type="region of interest" description="Disordered" evidence="6">
    <location>
        <begin position="44"/>
        <end position="71"/>
    </location>
</feature>
<comment type="caution">
    <text evidence="9">The sequence shown here is derived from an EMBL/GenBank/DDBJ whole genome shotgun (WGS) entry which is preliminary data.</text>
</comment>
<evidence type="ECO:0000256" key="1">
    <source>
        <dbReference type="ARBA" id="ARBA00004141"/>
    </source>
</evidence>
<feature type="transmembrane region" description="Helical" evidence="7">
    <location>
        <begin position="359"/>
        <end position="378"/>
    </location>
</feature>